<evidence type="ECO:0000313" key="24">
    <source>
        <dbReference type="Proteomes" id="UP000800235"/>
    </source>
</evidence>
<evidence type="ECO:0000256" key="5">
    <source>
        <dbReference type="ARBA" id="ARBA00007948"/>
    </source>
</evidence>
<dbReference type="GO" id="GO:0006897">
    <property type="term" value="P:endocytosis"/>
    <property type="evidence" value="ECO:0007669"/>
    <property type="project" value="UniProtKB-KW"/>
</dbReference>
<evidence type="ECO:0000256" key="10">
    <source>
        <dbReference type="ARBA" id="ARBA00022583"/>
    </source>
</evidence>
<keyword evidence="24" id="KW-1185">Reference proteome</keyword>
<dbReference type="GO" id="GO:0030674">
    <property type="term" value="F:protein-macromolecule adaptor activity"/>
    <property type="evidence" value="ECO:0007669"/>
    <property type="project" value="InterPro"/>
</dbReference>
<keyword evidence="9" id="KW-0963">Cytoplasm</keyword>
<feature type="region of interest" description="Disordered" evidence="19">
    <location>
        <begin position="1495"/>
        <end position="1567"/>
    </location>
</feature>
<keyword evidence="15 20" id="KW-0472">Membrane</keyword>
<feature type="compositionally biased region" description="Polar residues" evidence="19">
    <location>
        <begin position="1186"/>
        <end position="1197"/>
    </location>
</feature>
<evidence type="ECO:0000256" key="2">
    <source>
        <dbReference type="ARBA" id="ARBA00004134"/>
    </source>
</evidence>
<feature type="domain" description="SH3" evidence="21">
    <location>
        <begin position="437"/>
        <end position="503"/>
    </location>
</feature>
<feature type="domain" description="Major facilitator superfamily (MFS) profile" evidence="22">
    <location>
        <begin position="43"/>
        <end position="455"/>
    </location>
</feature>
<feature type="region of interest" description="Disordered" evidence="19">
    <location>
        <begin position="1144"/>
        <end position="1375"/>
    </location>
</feature>
<feature type="domain" description="SH3" evidence="21">
    <location>
        <begin position="504"/>
        <end position="561"/>
    </location>
</feature>
<feature type="region of interest" description="Disordered" evidence="19">
    <location>
        <begin position="560"/>
        <end position="706"/>
    </location>
</feature>
<dbReference type="Pfam" id="PF08226">
    <property type="entry name" value="DUF1720"/>
    <property type="match status" value="1"/>
</dbReference>
<dbReference type="GO" id="GO:0030479">
    <property type="term" value="C:actin cortical patch"/>
    <property type="evidence" value="ECO:0007669"/>
    <property type="project" value="UniProtKB-SubCell"/>
</dbReference>
<dbReference type="Gene3D" id="1.20.1250.20">
    <property type="entry name" value="MFS general substrate transporter like domains"/>
    <property type="match status" value="2"/>
</dbReference>
<dbReference type="SMART" id="SM00326">
    <property type="entry name" value="SH3"/>
    <property type="match status" value="3"/>
</dbReference>
<dbReference type="InterPro" id="IPR035800">
    <property type="entry name" value="Sla1_SH3_1"/>
</dbReference>
<feature type="transmembrane region" description="Helical" evidence="20">
    <location>
        <begin position="401"/>
        <end position="422"/>
    </location>
</feature>
<dbReference type="PANTHER" id="PTHR43791:SF58">
    <property type="entry name" value="TRANSPORTER, PUTATIVE (AFU_ORTHOLOGUE AFUA_8G04470)-RELATED"/>
    <property type="match status" value="1"/>
</dbReference>
<dbReference type="Gene3D" id="2.30.30.700">
    <property type="entry name" value="SLA1 homology domain 1"/>
    <property type="match status" value="1"/>
</dbReference>
<keyword evidence="10" id="KW-0254">Endocytosis</keyword>
<feature type="transmembrane region" description="Helical" evidence="20">
    <location>
        <begin position="277"/>
        <end position="298"/>
    </location>
</feature>
<evidence type="ECO:0000256" key="13">
    <source>
        <dbReference type="ARBA" id="ARBA00022753"/>
    </source>
</evidence>
<dbReference type="PRINTS" id="PR00452">
    <property type="entry name" value="SH3DOMAIN"/>
</dbReference>
<comment type="caution">
    <text evidence="23">The sequence shown here is derived from an EMBL/GenBank/DDBJ whole genome shotgun (WGS) entry which is preliminary data.</text>
</comment>
<dbReference type="InterPro" id="IPR020846">
    <property type="entry name" value="MFS_dom"/>
</dbReference>
<feature type="transmembrane region" description="Helical" evidence="20">
    <location>
        <begin position="203"/>
        <end position="225"/>
    </location>
</feature>
<accession>A0A9P4P210</accession>
<feature type="compositionally biased region" description="Low complexity" evidence="19">
    <location>
        <begin position="955"/>
        <end position="970"/>
    </location>
</feature>
<dbReference type="Pfam" id="PF24081">
    <property type="entry name" value="PH_SLA1"/>
    <property type="match status" value="1"/>
</dbReference>
<dbReference type="GO" id="GO:0003779">
    <property type="term" value="F:actin binding"/>
    <property type="evidence" value="ECO:0007669"/>
    <property type="project" value="UniProtKB-KW"/>
</dbReference>
<dbReference type="Pfam" id="PF07690">
    <property type="entry name" value="MFS_1"/>
    <property type="match status" value="1"/>
</dbReference>
<evidence type="ECO:0000256" key="17">
    <source>
        <dbReference type="ARBA" id="ARBA00023212"/>
    </source>
</evidence>
<feature type="compositionally biased region" description="Polar residues" evidence="19">
    <location>
        <begin position="1334"/>
        <end position="1345"/>
    </location>
</feature>
<keyword evidence="8" id="KW-0813">Transport</keyword>
<keyword evidence="13" id="KW-0967">Endosome</keyword>
<dbReference type="InterPro" id="IPR013182">
    <property type="entry name" value="DUF1720"/>
</dbReference>
<organism evidence="23 24">
    <name type="scientific">Tothia fuscella</name>
    <dbReference type="NCBI Taxonomy" id="1048955"/>
    <lineage>
        <taxon>Eukaryota</taxon>
        <taxon>Fungi</taxon>
        <taxon>Dikarya</taxon>
        <taxon>Ascomycota</taxon>
        <taxon>Pezizomycotina</taxon>
        <taxon>Dothideomycetes</taxon>
        <taxon>Pleosporomycetidae</taxon>
        <taxon>Venturiales</taxon>
        <taxon>Cylindrosympodiaceae</taxon>
        <taxon>Tothia</taxon>
    </lineage>
</organism>
<feature type="transmembrane region" description="Helical" evidence="20">
    <location>
        <begin position="81"/>
        <end position="103"/>
    </location>
</feature>
<evidence type="ECO:0000256" key="18">
    <source>
        <dbReference type="PROSITE-ProRule" id="PRU00192"/>
    </source>
</evidence>
<dbReference type="CDD" id="cd11775">
    <property type="entry name" value="SH3_Sla1p_3"/>
    <property type="match status" value="1"/>
</dbReference>
<evidence type="ECO:0000256" key="1">
    <source>
        <dbReference type="ARBA" id="ARBA00004125"/>
    </source>
</evidence>
<feature type="transmembrane region" description="Helical" evidence="20">
    <location>
        <begin position="368"/>
        <end position="389"/>
    </location>
</feature>
<feature type="domain" description="SH3" evidence="21">
    <location>
        <begin position="823"/>
        <end position="885"/>
    </location>
</feature>
<feature type="transmembrane region" description="Helical" evidence="20">
    <location>
        <begin position="318"/>
        <end position="335"/>
    </location>
</feature>
<dbReference type="GO" id="GO:0042802">
    <property type="term" value="F:identical protein binding"/>
    <property type="evidence" value="ECO:0007669"/>
    <property type="project" value="InterPro"/>
</dbReference>
<dbReference type="SUPFAM" id="SSF103473">
    <property type="entry name" value="MFS general substrate transporter"/>
    <property type="match status" value="1"/>
</dbReference>
<dbReference type="CDD" id="cd11774">
    <property type="entry name" value="SH3_Sla1p_2"/>
    <property type="match status" value="1"/>
</dbReference>
<dbReference type="GO" id="GO:0005886">
    <property type="term" value="C:plasma membrane"/>
    <property type="evidence" value="ECO:0007669"/>
    <property type="project" value="UniProtKB-SubCell"/>
</dbReference>
<dbReference type="InterPro" id="IPR007131">
    <property type="entry name" value="SHD1"/>
</dbReference>
<dbReference type="InterPro" id="IPR013761">
    <property type="entry name" value="SAM/pointed_sf"/>
</dbReference>
<evidence type="ECO:0000256" key="3">
    <source>
        <dbReference type="ARBA" id="ARBA00004141"/>
    </source>
</evidence>
<sequence length="1567" mass="171247">MANSIDHADAAVPPLKEVLAEEDDIRKASVKQSRIRLHVDFRLCSIAGILCSLNLLDSGVISNAAVTSMLSDLELDVGNRYAVSIFIFTIASMAFQLPSTIAVRTFGPRIWFAFITFCFGVITLSTAFVKNWKQMIALRILLGIAMAGIYPGLTYLISTWYTRKEQQLRFALLQSGEVIVLATGGIVNYGLNTLDGRGTLKGWQWMFLVQGLITCILGVVTYFWMVDFPENSHKSFMFLTKKQSEIMSNRINRDRGDVHADKFAWSKVLVHATDPKIWGFCVMYFLLNLVSTSMSYFLPTILHNGMGFSSNKSILLNAPVYYWAVIPALLSSFVSDKFSLRGPVITFNSIILIIGFCMIGFVDNVSVRYAGTFLATGSYVANWAALGAYQGNNIVGQWKRVFSAAITTAFNGAGGIAGAYIVKYNEAPKYPTAVWVSIGWVYRALYDYAPQSEEELAVTEGDLLFVLEKGDDDWWKTKKKAPSENEPEPEGLIPSNYVEEAQSLGAAKALYDYTRQTDEELSFSEDAALQVYDVSDPDWTLVGRNGEFGFAPANYIEMSEEAAPPTPRRPQAAPEQESHGPPTPSESPSPVNSPAAALAGIIQQRAGGGISNRRVTEPPPAIITQASRPQYTPEESEEEAPPPRLPSRPKSEEVYSPPQRSRAMTSPEKPSRQATRSYEASDSYNEPRRNVSRPYDTSYDEDEPIKSPTGYRMYNVYEMVKVMGKNQKMKTTLGINVAKGVIMISAHGDSGSQEWTAEKLERYNLEGKHVFVELVRPSKSIDFHAGAKDTAKEIVSLLGELAGAAKAEGLREVFAASAGSGAGGQKKGRMLYEFLSQGDDEVTVAKDDEVIVLDDTKSDEWWSIRRVKNGKEGVVPSSYVDIIGTTSPAASAPSRSGINAGKSYVEQNRIEEERLAREASKNKKELSPQTPTSDVGPGLQLPKRHSSLMPDVLISNRSSQSQKRASSSGSKGKDKNLTLPDPSKIRSWTDVTGSFKVDAAFIVLKDEKIHLHKLNGVKIAVPINRMALLDLEYVERVTGQSLDDWKPLSDIKRQVSKRAASGATVSKKSEYDWFDFFLQCGVNHQLCERYAQAFSRDQMGEEFMPDITPEVLRTLGISEGDILRIMAFLNKKFNRSRKVQFDEPQAGLFSGPGGALKDNSSRKGRPAPPVETKNEIDPEIFKNGDSGRTATPTTSAPSKGKTAGFEDDAWAPRDSKNPSSPTTATPAAAPAPAKPTLTPGMAELSLLDTPLVPSPAPQPAPQKEPSPPPQSTQPTGATPSLFEQLAKGPVGQTTIQAQQTGYGLNVPRQRPQAPQAMQTGNSSIAPPPQRAASVPQNFQNVQQSGFAPPPLQPQLTGFQPQPNMQAQVAPPGQSLQDLQQQRLQQQQTGFMQAQQTGYQPMNQFHQNGYGGFPQNPQQNMGYNGQYIQSQQTGFQPGGFMNGQQNGSPFADPPRAPFQPQATGMQQNFSPLQPQPTGINAFLPPALMPQATGIPASQFGNNSFQAPPMPPMPPMPQQHQQLQPLMPQKTGPPPPVRFGTAGAKRLAPQPTGKKANLAAATPDNPFGF</sequence>
<feature type="compositionally biased region" description="Polar residues" evidence="19">
    <location>
        <begin position="672"/>
        <end position="684"/>
    </location>
</feature>
<feature type="compositionally biased region" description="Low complexity" evidence="19">
    <location>
        <begin position="1221"/>
        <end position="1239"/>
    </location>
</feature>
<keyword evidence="7 18" id="KW-0728">SH3 domain</keyword>
<dbReference type="InterPro" id="IPR056996">
    <property type="entry name" value="PH_SLA1"/>
</dbReference>
<dbReference type="InterPro" id="IPR035821">
    <property type="entry name" value="Sla1_SH3_3"/>
</dbReference>
<keyword evidence="17" id="KW-0206">Cytoskeleton</keyword>
<proteinExistence type="inferred from homology"/>
<evidence type="ECO:0000256" key="16">
    <source>
        <dbReference type="ARBA" id="ARBA00023203"/>
    </source>
</evidence>
<dbReference type="Pfam" id="PF00018">
    <property type="entry name" value="SH3_1"/>
    <property type="match status" value="3"/>
</dbReference>
<feature type="transmembrane region" description="Helical" evidence="20">
    <location>
        <begin position="135"/>
        <end position="158"/>
    </location>
</feature>
<dbReference type="Proteomes" id="UP000800235">
    <property type="component" value="Unassembled WGS sequence"/>
</dbReference>
<dbReference type="CDD" id="cd11773">
    <property type="entry name" value="SH3_Sla1p_1"/>
    <property type="match status" value="1"/>
</dbReference>
<feature type="compositionally biased region" description="Basic and acidic residues" evidence="19">
    <location>
        <begin position="1172"/>
        <end position="1182"/>
    </location>
</feature>
<dbReference type="GO" id="GO:0010008">
    <property type="term" value="C:endosome membrane"/>
    <property type="evidence" value="ECO:0007669"/>
    <property type="project" value="UniProtKB-SubCell"/>
</dbReference>
<dbReference type="Pfam" id="PF03983">
    <property type="entry name" value="SHD1"/>
    <property type="match status" value="1"/>
</dbReference>
<dbReference type="InterPro" id="IPR011701">
    <property type="entry name" value="MFS"/>
</dbReference>
<evidence type="ECO:0000256" key="8">
    <source>
        <dbReference type="ARBA" id="ARBA00022448"/>
    </source>
</evidence>
<evidence type="ECO:0000313" key="23">
    <source>
        <dbReference type="EMBL" id="KAF2435855.1"/>
    </source>
</evidence>
<keyword evidence="12" id="KW-0677">Repeat</keyword>
<dbReference type="PANTHER" id="PTHR43791">
    <property type="entry name" value="PERMEASE-RELATED"/>
    <property type="match status" value="1"/>
</dbReference>
<protein>
    <recommendedName>
        <fullName evidence="6">Actin cytoskeleton-regulatory complex protein SLA1</fullName>
    </recommendedName>
</protein>
<feature type="compositionally biased region" description="Low complexity" evidence="19">
    <location>
        <begin position="1307"/>
        <end position="1316"/>
    </location>
</feature>
<gene>
    <name evidence="23" type="ORF">EJ08DRAFT_667769</name>
</gene>
<evidence type="ECO:0000256" key="7">
    <source>
        <dbReference type="ARBA" id="ARBA00022443"/>
    </source>
</evidence>
<evidence type="ECO:0000256" key="4">
    <source>
        <dbReference type="ARBA" id="ARBA00004413"/>
    </source>
</evidence>
<feature type="transmembrane region" description="Helical" evidence="20">
    <location>
        <begin position="342"/>
        <end position="362"/>
    </location>
</feature>
<dbReference type="SUPFAM" id="SSF50044">
    <property type="entry name" value="SH3-domain"/>
    <property type="match status" value="3"/>
</dbReference>
<evidence type="ECO:0000256" key="12">
    <source>
        <dbReference type="ARBA" id="ARBA00022737"/>
    </source>
</evidence>
<dbReference type="InterPro" id="IPR001452">
    <property type="entry name" value="SH3_domain"/>
</dbReference>
<feature type="compositionally biased region" description="Low complexity" evidence="19">
    <location>
        <begin position="595"/>
        <end position="605"/>
    </location>
</feature>
<evidence type="ECO:0000256" key="9">
    <source>
        <dbReference type="ARBA" id="ARBA00022490"/>
    </source>
</evidence>
<feature type="compositionally biased region" description="Low complexity" evidence="19">
    <location>
        <begin position="1516"/>
        <end position="1527"/>
    </location>
</feature>
<evidence type="ECO:0000256" key="15">
    <source>
        <dbReference type="ARBA" id="ARBA00023136"/>
    </source>
</evidence>
<dbReference type="InterPro" id="IPR036028">
    <property type="entry name" value="SH3-like_dom_sf"/>
</dbReference>
<dbReference type="GO" id="GO:0022857">
    <property type="term" value="F:transmembrane transporter activity"/>
    <property type="evidence" value="ECO:0007669"/>
    <property type="project" value="InterPro"/>
</dbReference>
<evidence type="ECO:0000256" key="19">
    <source>
        <dbReference type="SAM" id="MobiDB-lite"/>
    </source>
</evidence>
<dbReference type="PROSITE" id="PS50850">
    <property type="entry name" value="MFS"/>
    <property type="match status" value="1"/>
</dbReference>
<dbReference type="OrthoDB" id="26539at2759"/>
<evidence type="ECO:0000259" key="21">
    <source>
        <dbReference type="PROSITE" id="PS50002"/>
    </source>
</evidence>
<name>A0A9P4P210_9PEZI</name>
<feature type="compositionally biased region" description="Polar residues" evidence="19">
    <location>
        <begin position="1291"/>
        <end position="1302"/>
    </location>
</feature>
<keyword evidence="14 20" id="KW-1133">Transmembrane helix</keyword>
<evidence type="ECO:0000256" key="6">
    <source>
        <dbReference type="ARBA" id="ARBA00020357"/>
    </source>
</evidence>
<feature type="compositionally biased region" description="Pro residues" evidence="19">
    <location>
        <begin position="1252"/>
        <end position="1271"/>
    </location>
</feature>
<feature type="region of interest" description="Disordered" evidence="19">
    <location>
        <begin position="917"/>
        <end position="983"/>
    </location>
</feature>
<comment type="similarity">
    <text evidence="5">Belongs to the SLA1 family.</text>
</comment>
<feature type="compositionally biased region" description="Pro residues" evidence="19">
    <location>
        <begin position="1506"/>
        <end position="1515"/>
    </location>
</feature>
<evidence type="ECO:0000256" key="20">
    <source>
        <dbReference type="SAM" id="Phobius"/>
    </source>
</evidence>
<feature type="compositionally biased region" description="Basic and acidic residues" evidence="19">
    <location>
        <begin position="917"/>
        <end position="926"/>
    </location>
</feature>
<dbReference type="PROSITE" id="PS50002">
    <property type="entry name" value="SH3"/>
    <property type="match status" value="3"/>
</dbReference>
<dbReference type="InterPro" id="IPR036259">
    <property type="entry name" value="MFS_trans_sf"/>
</dbReference>
<keyword evidence="11 20" id="KW-0812">Transmembrane</keyword>
<feature type="compositionally biased region" description="Polar residues" evidence="19">
    <location>
        <begin position="1353"/>
        <end position="1366"/>
    </location>
</feature>
<dbReference type="EMBL" id="MU007012">
    <property type="protein sequence ID" value="KAF2435855.1"/>
    <property type="molecule type" value="Genomic_DNA"/>
</dbReference>
<evidence type="ECO:0000259" key="22">
    <source>
        <dbReference type="PROSITE" id="PS50850"/>
    </source>
</evidence>
<feature type="transmembrane region" description="Helical" evidence="20">
    <location>
        <begin position="110"/>
        <end position="129"/>
    </location>
</feature>
<feature type="region of interest" description="Disordered" evidence="19">
    <location>
        <begin position="886"/>
        <end position="905"/>
    </location>
</feature>
<keyword evidence="16" id="KW-0009">Actin-binding</keyword>
<evidence type="ECO:0000256" key="11">
    <source>
        <dbReference type="ARBA" id="ARBA00022692"/>
    </source>
</evidence>
<evidence type="ECO:0000256" key="14">
    <source>
        <dbReference type="ARBA" id="ARBA00022989"/>
    </source>
</evidence>
<dbReference type="Gene3D" id="1.10.150.50">
    <property type="entry name" value="Transcription Factor, Ets-1"/>
    <property type="match status" value="1"/>
</dbReference>
<dbReference type="Gene3D" id="2.30.30.40">
    <property type="entry name" value="SH3 Domains"/>
    <property type="match status" value="3"/>
</dbReference>
<comment type="subcellular location">
    <subcellularLocation>
        <location evidence="4">Cell membrane</location>
        <topology evidence="4">Peripheral membrane protein</topology>
        <orientation evidence="4">Cytoplasmic side</orientation>
    </subcellularLocation>
    <subcellularLocation>
        <location evidence="2">Cytoplasm</location>
        <location evidence="2">Cytoskeleton</location>
        <location evidence="2">Actin patch</location>
    </subcellularLocation>
    <subcellularLocation>
        <location evidence="1">Endosome membrane</location>
        <topology evidence="1">Peripheral membrane protein</topology>
        <orientation evidence="1">Cytoplasmic side</orientation>
    </subcellularLocation>
    <subcellularLocation>
        <location evidence="3">Membrane</location>
        <topology evidence="3">Multi-pass membrane protein</topology>
    </subcellularLocation>
</comment>
<feature type="transmembrane region" description="Helical" evidence="20">
    <location>
        <begin position="41"/>
        <end position="61"/>
    </location>
</feature>
<reference evidence="23" key="1">
    <citation type="journal article" date="2020" name="Stud. Mycol.">
        <title>101 Dothideomycetes genomes: a test case for predicting lifestyles and emergence of pathogens.</title>
        <authorList>
            <person name="Haridas S."/>
            <person name="Albert R."/>
            <person name="Binder M."/>
            <person name="Bloem J."/>
            <person name="Labutti K."/>
            <person name="Salamov A."/>
            <person name="Andreopoulos B."/>
            <person name="Baker S."/>
            <person name="Barry K."/>
            <person name="Bills G."/>
            <person name="Bluhm B."/>
            <person name="Cannon C."/>
            <person name="Castanera R."/>
            <person name="Culley D."/>
            <person name="Daum C."/>
            <person name="Ezra D."/>
            <person name="Gonzalez J."/>
            <person name="Henrissat B."/>
            <person name="Kuo A."/>
            <person name="Liang C."/>
            <person name="Lipzen A."/>
            <person name="Lutzoni F."/>
            <person name="Magnuson J."/>
            <person name="Mondo S."/>
            <person name="Nolan M."/>
            <person name="Ohm R."/>
            <person name="Pangilinan J."/>
            <person name="Park H.-J."/>
            <person name="Ramirez L."/>
            <person name="Alfaro M."/>
            <person name="Sun H."/>
            <person name="Tritt A."/>
            <person name="Yoshinaga Y."/>
            <person name="Zwiers L.-H."/>
            <person name="Turgeon B."/>
            <person name="Goodwin S."/>
            <person name="Spatafora J."/>
            <person name="Crous P."/>
            <person name="Grigoriev I."/>
        </authorList>
    </citation>
    <scope>NUCLEOTIDE SEQUENCE</scope>
    <source>
        <strain evidence="23">CBS 130266</strain>
    </source>
</reference>
<feature type="transmembrane region" description="Helical" evidence="20">
    <location>
        <begin position="170"/>
        <end position="191"/>
    </location>
</feature>
<dbReference type="GO" id="GO:0043130">
    <property type="term" value="F:ubiquitin binding"/>
    <property type="evidence" value="ECO:0007669"/>
    <property type="project" value="InterPro"/>
</dbReference>